<feature type="repeat" description="TPR" evidence="1">
    <location>
        <begin position="247"/>
        <end position="280"/>
    </location>
</feature>
<sequence>MEDTEFLHIDTLKNVKNHLEAALQADSFKTQYETAQVLNLVAFALFRLDQRKEALERTEQALAVDSEPKNIVSLANKAVILWHAERFQEAEECVRVLQDLRENDADFGYMVAKAKAEIAASYTRFGPRFTRQAVTNFNEVIPEGREPEVWVWKYGCALAQRHGLNLQHTPVLGGEGSKEKFLNVFELFEDIIQNSACTNLKAKAYAEVALLLDAPFDQETSNALLRKSHMTPLGACEKALLLDDSDASILSKTANLYRRARDFPRALELLLKANKLQPSSRSYHYLGLVYKALASMAKTKLKNDQKNAGESSEGQVDETDPKSAESRKLSESLSEEQVEHEKSCEHPTSDSRLTAENPGTYFLLPEHARSTEDDMTKRLAARIKSFPSGACSTEFSRSDEYVPETIDALRMAVDFSGRMNSRAVLDLAFMYKAMREFDDAIALYEEICDKKFSSGPLDLVTAYEQRGLILKTKAECEKDPDKQRLVNREAEQMLNRALTAATRLYSRTPHVRDRIGDLWHSFSTLLKSVEESDRCPRDKLREKANLFRLIKKHKESLSVLQEICQLAPEEENDPEHLKLVIENHVDEQHYSEAVTFIELLKCTKQGNQTMSLFGDEHFVQKVYIQAARDALLQGSSARHFFYSAFSDIFSDSMLSAGSCSESTDSTDSDMSSAPNPWDVMLLYDENMEQTAKKLADVVHEVCGLRVTRMNQDVGLGKLRSEGVVHVMKMSRLVVMVTGQKQCSSRELRLYISQAAQRASTVTLKVGGTYVPGLLKSHKSDSCPSELLNIQIKEGESYGETEVSAICHVFRFLVGIGNDVRNEI</sequence>
<evidence type="ECO:0008006" key="5">
    <source>
        <dbReference type="Google" id="ProtNLM"/>
    </source>
</evidence>
<protein>
    <recommendedName>
        <fullName evidence="5">Tetratricopeptide repeat-containing protein</fullName>
    </recommendedName>
</protein>
<feature type="compositionally biased region" description="Basic and acidic residues" evidence="2">
    <location>
        <begin position="319"/>
        <end position="330"/>
    </location>
</feature>
<evidence type="ECO:0000313" key="4">
    <source>
        <dbReference type="Proteomes" id="UP001519460"/>
    </source>
</evidence>
<dbReference type="EMBL" id="JACVVK020000011">
    <property type="protein sequence ID" value="KAK7505386.1"/>
    <property type="molecule type" value="Genomic_DNA"/>
</dbReference>
<evidence type="ECO:0000256" key="2">
    <source>
        <dbReference type="SAM" id="MobiDB-lite"/>
    </source>
</evidence>
<dbReference type="PROSITE" id="PS50005">
    <property type="entry name" value="TPR"/>
    <property type="match status" value="1"/>
</dbReference>
<dbReference type="SMART" id="SM00028">
    <property type="entry name" value="TPR"/>
    <property type="match status" value="5"/>
</dbReference>
<gene>
    <name evidence="3" type="ORF">BaRGS_00003548</name>
</gene>
<organism evidence="3 4">
    <name type="scientific">Batillaria attramentaria</name>
    <dbReference type="NCBI Taxonomy" id="370345"/>
    <lineage>
        <taxon>Eukaryota</taxon>
        <taxon>Metazoa</taxon>
        <taxon>Spiralia</taxon>
        <taxon>Lophotrochozoa</taxon>
        <taxon>Mollusca</taxon>
        <taxon>Gastropoda</taxon>
        <taxon>Caenogastropoda</taxon>
        <taxon>Sorbeoconcha</taxon>
        <taxon>Cerithioidea</taxon>
        <taxon>Batillariidae</taxon>
        <taxon>Batillaria</taxon>
    </lineage>
</organism>
<proteinExistence type="predicted"/>
<dbReference type="PANTHER" id="PTHR16253:SF0">
    <property type="entry name" value="TETRATRICOPEPTIDE REPEAT PROTEIN 22"/>
    <property type="match status" value="1"/>
</dbReference>
<keyword evidence="1" id="KW-0802">TPR repeat</keyword>
<reference evidence="3 4" key="1">
    <citation type="journal article" date="2023" name="Sci. Data">
        <title>Genome assembly of the Korean intertidal mud-creeper Batillaria attramentaria.</title>
        <authorList>
            <person name="Patra A.K."/>
            <person name="Ho P.T."/>
            <person name="Jun S."/>
            <person name="Lee S.J."/>
            <person name="Kim Y."/>
            <person name="Won Y.J."/>
        </authorList>
    </citation>
    <scope>NUCLEOTIDE SEQUENCE [LARGE SCALE GENOMIC DNA]</scope>
    <source>
        <strain evidence="3">Wonlab-2016</strain>
    </source>
</reference>
<feature type="compositionally biased region" description="Basic and acidic residues" evidence="2">
    <location>
        <begin position="337"/>
        <end position="349"/>
    </location>
</feature>
<dbReference type="InterPro" id="IPR019734">
    <property type="entry name" value="TPR_rpt"/>
</dbReference>
<dbReference type="AlphaFoldDB" id="A0ABD0M1L4"/>
<dbReference type="InterPro" id="IPR042342">
    <property type="entry name" value="TTC22"/>
</dbReference>
<evidence type="ECO:0000256" key="1">
    <source>
        <dbReference type="PROSITE-ProRule" id="PRU00339"/>
    </source>
</evidence>
<keyword evidence="4" id="KW-1185">Reference proteome</keyword>
<evidence type="ECO:0000313" key="3">
    <source>
        <dbReference type="EMBL" id="KAK7505386.1"/>
    </source>
</evidence>
<dbReference type="Gene3D" id="1.25.40.10">
    <property type="entry name" value="Tetratricopeptide repeat domain"/>
    <property type="match status" value="3"/>
</dbReference>
<dbReference type="SUPFAM" id="SSF48452">
    <property type="entry name" value="TPR-like"/>
    <property type="match status" value="2"/>
</dbReference>
<accession>A0ABD0M1L4</accession>
<comment type="caution">
    <text evidence="3">The sequence shown here is derived from an EMBL/GenBank/DDBJ whole genome shotgun (WGS) entry which is preliminary data.</text>
</comment>
<name>A0ABD0M1L4_9CAEN</name>
<dbReference type="Proteomes" id="UP001519460">
    <property type="component" value="Unassembled WGS sequence"/>
</dbReference>
<dbReference type="PANTHER" id="PTHR16253">
    <property type="entry name" value="TETRATRICOPEPTIDE REPEAT PROTEIN 22"/>
    <property type="match status" value="1"/>
</dbReference>
<dbReference type="InterPro" id="IPR011990">
    <property type="entry name" value="TPR-like_helical_dom_sf"/>
</dbReference>
<feature type="region of interest" description="Disordered" evidence="2">
    <location>
        <begin position="303"/>
        <end position="357"/>
    </location>
</feature>